<accession>A0A4Q1VNG2</accession>
<reference evidence="3 4" key="1">
    <citation type="submission" date="2017-03" db="EMBL/GenBank/DDBJ databases">
        <authorList>
            <person name="Safronova V.I."/>
            <person name="Sazanova A.L."/>
            <person name="Chirak E.R."/>
        </authorList>
    </citation>
    <scope>NUCLEOTIDE SEQUENCE [LARGE SCALE GENOMIC DNA]</scope>
    <source>
        <strain evidence="3 4">Opo-243</strain>
    </source>
</reference>
<protein>
    <recommendedName>
        <fullName evidence="5">Transporter</fullName>
    </recommendedName>
</protein>
<dbReference type="Pfam" id="PF13557">
    <property type="entry name" value="Phenol_MetA_deg"/>
    <property type="match status" value="1"/>
</dbReference>
<comment type="caution">
    <text evidence="3">The sequence shown here is derived from an EMBL/GenBank/DDBJ whole genome shotgun (WGS) entry which is preliminary data.</text>
</comment>
<feature type="region of interest" description="Disordered" evidence="1">
    <location>
        <begin position="1"/>
        <end position="21"/>
    </location>
</feature>
<dbReference type="EMBL" id="MZXW01000004">
    <property type="protein sequence ID" value="RXT54235.1"/>
    <property type="molecule type" value="Genomic_DNA"/>
</dbReference>
<keyword evidence="4" id="KW-1185">Reference proteome</keyword>
<keyword evidence="2" id="KW-0732">Signal</keyword>
<evidence type="ECO:0008006" key="5">
    <source>
        <dbReference type="Google" id="ProtNLM"/>
    </source>
</evidence>
<organism evidence="3 4">
    <name type="scientific">Bradyrhizobium betae</name>
    <dbReference type="NCBI Taxonomy" id="244734"/>
    <lineage>
        <taxon>Bacteria</taxon>
        <taxon>Pseudomonadati</taxon>
        <taxon>Pseudomonadota</taxon>
        <taxon>Alphaproteobacteria</taxon>
        <taxon>Hyphomicrobiales</taxon>
        <taxon>Nitrobacteraceae</taxon>
        <taxon>Bradyrhizobium</taxon>
    </lineage>
</organism>
<dbReference type="OrthoDB" id="7343674at2"/>
<gene>
    <name evidence="3" type="ORF">B5V03_01970</name>
</gene>
<evidence type="ECO:0000256" key="2">
    <source>
        <dbReference type="SAM" id="SignalP"/>
    </source>
</evidence>
<feature type="chain" id="PRO_5020252594" description="Transporter" evidence="2">
    <location>
        <begin position="51"/>
        <end position="359"/>
    </location>
</feature>
<dbReference type="InterPro" id="IPR025737">
    <property type="entry name" value="FApF"/>
</dbReference>
<evidence type="ECO:0000313" key="4">
    <source>
        <dbReference type="Proteomes" id="UP000290819"/>
    </source>
</evidence>
<feature type="signal peptide" evidence="2">
    <location>
        <begin position="1"/>
        <end position="50"/>
    </location>
</feature>
<sequence length="359" mass="37683">MSGKSARIGGDLPPHCGLASANRRGDRMLKRTLMMGAAIAAMATSTPAAAYEFGSAGWAQKPGITLGGGTAANPPPGLYSFNQVFTYQANIVGPGAPNVGGVATPVHVAVEASGLLWVPGWTFLGATYDAVLVQPWIMADVGNPVNINPAGMHNTFIVPAELSWKLGDSGFFVKAGLGIYVPTGTISGVNGLGNVGNPWWTFQPNLVFSYLKDGWNLTANVFQEMNTRSTVTNYKSGDVFHAEFTATKTIGKWTFGPVGYYAGQVTDDSSSAFYGGAINTNRYALWAAGGLVGYNFGPAALHVWATHEFSASASGGTAAAPGFDSASITKGYSVFANLSFRLWAPDEPAEPPKRPFIHK</sequence>
<dbReference type="AlphaFoldDB" id="A0A4Q1VNG2"/>
<proteinExistence type="predicted"/>
<evidence type="ECO:0000313" key="3">
    <source>
        <dbReference type="EMBL" id="RXT54235.1"/>
    </source>
</evidence>
<dbReference type="Proteomes" id="UP000290819">
    <property type="component" value="Unassembled WGS sequence"/>
</dbReference>
<evidence type="ECO:0000256" key="1">
    <source>
        <dbReference type="SAM" id="MobiDB-lite"/>
    </source>
</evidence>
<name>A0A4Q1VNG2_9BRAD</name>